<evidence type="ECO:0000259" key="8">
    <source>
        <dbReference type="Pfam" id="PF00931"/>
    </source>
</evidence>
<dbReference type="OMA" id="YCLLRWI"/>
<dbReference type="InterPro" id="IPR058922">
    <property type="entry name" value="WHD_DRP"/>
</dbReference>
<evidence type="ECO:0000256" key="7">
    <source>
        <dbReference type="SAM" id="Coils"/>
    </source>
</evidence>
<dbReference type="EnsemblPlants" id="ONIVA11G22910.1">
    <property type="protein sequence ID" value="ONIVA11G22910.1"/>
    <property type="gene ID" value="ONIVA11G22910"/>
</dbReference>
<dbReference type="PRINTS" id="PR00364">
    <property type="entry name" value="DISEASERSIST"/>
</dbReference>
<feature type="domain" description="Disease resistance R13L4/SHOC-2-like LRR" evidence="11">
    <location>
        <begin position="466"/>
        <end position="590"/>
    </location>
</feature>
<dbReference type="FunFam" id="3.40.50.300:FF:001091">
    <property type="entry name" value="Probable disease resistance protein At1g61300"/>
    <property type="match status" value="1"/>
</dbReference>
<sequence length="612" mass="69753">MMHAALRMVGEVPLDQLDDQVKIWAREVRELSYDMEDIADTFKVHIEQGSEQADLGCSEGFIRKMVNLFKKGRSRHQIANEIKDMKDRVKEVAQRRDRYKVESIFACYTQATATIDPRLTALFKKVTELVGINGARDMLIRRLSKGAGAFEEKLKIVSIVGVGGLGKTTLAKAVYDMLVLGEQFDCCAFAPLGRNPDMKRFFKDILLELEKHKYMHITAVTLDERQLINELLEFLDKKRYLIVIDDIWETSTWDLIKNALPDSNCGSRIITTTRISKVAEKVGDIYNIQPLSDDNAEKLFYNRIFGFDGKYPSNQLTEVSKKILKKCGVNPTMNSLRFMTLLALDKKTTRMFGTQERYCLLRWIAEGFVHEEKGPVLFEQGERFLDELINRSLIQPTDHCRSGIIEGYRVHDMVLDLICSLSSEENFCTVLDKEQDMLSQSNNVRRLAIHKRILEHNPEMNVRMAQVRSFNAYMCGHMDCMPLWSFKVVRVLVLDLCNFTGSTHLEPIGKLLHLKYLGLVNTLRRTSSDTTIAELPKEVGNLTLLQTLDIWLTCIEELPSAIGKLKRLICLRADSNTRVAAGVIGSLLELPDRASCSQERGRRQQGNKGQSA</sequence>
<dbReference type="Proteomes" id="UP000006591">
    <property type="component" value="Chromosome 11"/>
</dbReference>
<dbReference type="InterPro" id="IPR041118">
    <property type="entry name" value="Rx_N"/>
</dbReference>
<dbReference type="InterPro" id="IPR055414">
    <property type="entry name" value="LRR_R13L4/SHOC2-like"/>
</dbReference>
<keyword evidence="5" id="KW-0611">Plant defense</keyword>
<dbReference type="Gene3D" id="3.40.50.300">
    <property type="entry name" value="P-loop containing nucleotide triphosphate hydrolases"/>
    <property type="match status" value="1"/>
</dbReference>
<dbReference type="InterPro" id="IPR038005">
    <property type="entry name" value="RX-like_CC"/>
</dbReference>
<dbReference type="InterPro" id="IPR002182">
    <property type="entry name" value="NB-ARC"/>
</dbReference>
<comment type="similarity">
    <text evidence="1">Belongs to the disease resistance NB-LRR family.</text>
</comment>
<keyword evidence="6 7" id="KW-0175">Coiled coil</keyword>
<evidence type="ECO:0000256" key="6">
    <source>
        <dbReference type="ARBA" id="ARBA00023054"/>
    </source>
</evidence>
<evidence type="ECO:0000313" key="12">
    <source>
        <dbReference type="EnsemblPlants" id="ONIVA11G22910.1"/>
    </source>
</evidence>
<keyword evidence="4" id="KW-0547">Nucleotide-binding</keyword>
<evidence type="ECO:0000256" key="2">
    <source>
        <dbReference type="ARBA" id="ARBA00022614"/>
    </source>
</evidence>
<dbReference type="GO" id="GO:0006952">
    <property type="term" value="P:defense response"/>
    <property type="evidence" value="ECO:0007669"/>
    <property type="project" value="UniProtKB-KW"/>
</dbReference>
<dbReference type="SUPFAM" id="SSF52540">
    <property type="entry name" value="P-loop containing nucleoside triphosphate hydrolases"/>
    <property type="match status" value="1"/>
</dbReference>
<evidence type="ECO:0000313" key="13">
    <source>
        <dbReference type="Proteomes" id="UP000006591"/>
    </source>
</evidence>
<feature type="domain" description="NB-ARC" evidence="8">
    <location>
        <begin position="151"/>
        <end position="305"/>
    </location>
</feature>
<dbReference type="PANTHER" id="PTHR19338:SF75">
    <property type="entry name" value="OS08G0170100 PROTEIN"/>
    <property type="match status" value="1"/>
</dbReference>
<dbReference type="InterPro" id="IPR032675">
    <property type="entry name" value="LRR_dom_sf"/>
</dbReference>
<evidence type="ECO:0000259" key="10">
    <source>
        <dbReference type="Pfam" id="PF23559"/>
    </source>
</evidence>
<dbReference type="GO" id="GO:0051707">
    <property type="term" value="P:response to other organism"/>
    <property type="evidence" value="ECO:0007669"/>
    <property type="project" value="UniProtKB-ARBA"/>
</dbReference>
<dbReference type="SUPFAM" id="SSF52058">
    <property type="entry name" value="L domain-like"/>
    <property type="match status" value="1"/>
</dbReference>
<evidence type="ECO:0000259" key="11">
    <source>
        <dbReference type="Pfam" id="PF23598"/>
    </source>
</evidence>
<dbReference type="Pfam" id="PF23559">
    <property type="entry name" value="WHD_DRP"/>
    <property type="match status" value="1"/>
</dbReference>
<keyword evidence="13" id="KW-1185">Reference proteome</keyword>
<dbReference type="Gramene" id="ONIVA11G22910.1">
    <property type="protein sequence ID" value="ONIVA11G22910.1"/>
    <property type="gene ID" value="ONIVA11G22910"/>
</dbReference>
<name>A0A0E0J5G6_ORYNI</name>
<evidence type="ECO:0000256" key="3">
    <source>
        <dbReference type="ARBA" id="ARBA00022737"/>
    </source>
</evidence>
<reference evidence="12" key="1">
    <citation type="submission" date="2015-04" db="UniProtKB">
        <authorList>
            <consortium name="EnsemblPlants"/>
        </authorList>
    </citation>
    <scope>IDENTIFICATION</scope>
    <source>
        <strain evidence="12">SL10</strain>
    </source>
</reference>
<feature type="domain" description="Disease resistance protein winged helix" evidence="10">
    <location>
        <begin position="361"/>
        <end position="418"/>
    </location>
</feature>
<dbReference type="Pfam" id="PF18052">
    <property type="entry name" value="Rx_N"/>
    <property type="match status" value="1"/>
</dbReference>
<dbReference type="Gene3D" id="1.20.5.4130">
    <property type="match status" value="1"/>
</dbReference>
<evidence type="ECO:0000259" key="9">
    <source>
        <dbReference type="Pfam" id="PF18052"/>
    </source>
</evidence>
<protein>
    <recommendedName>
        <fullName evidence="14">NB-ARC domain-containing protein</fullName>
    </recommendedName>
</protein>
<organism evidence="12">
    <name type="scientific">Oryza nivara</name>
    <name type="common">Indian wild rice</name>
    <name type="synonym">Oryza sativa f. spontanea</name>
    <dbReference type="NCBI Taxonomy" id="4536"/>
    <lineage>
        <taxon>Eukaryota</taxon>
        <taxon>Viridiplantae</taxon>
        <taxon>Streptophyta</taxon>
        <taxon>Embryophyta</taxon>
        <taxon>Tracheophyta</taxon>
        <taxon>Spermatophyta</taxon>
        <taxon>Magnoliopsida</taxon>
        <taxon>Liliopsida</taxon>
        <taxon>Poales</taxon>
        <taxon>Poaceae</taxon>
        <taxon>BOP clade</taxon>
        <taxon>Oryzoideae</taxon>
        <taxon>Oryzeae</taxon>
        <taxon>Oryzinae</taxon>
        <taxon>Oryza</taxon>
    </lineage>
</organism>
<dbReference type="InterPro" id="IPR027417">
    <property type="entry name" value="P-loop_NTPase"/>
</dbReference>
<dbReference type="HOGENOM" id="CLU_000837_25_0_1"/>
<evidence type="ECO:0008006" key="14">
    <source>
        <dbReference type="Google" id="ProtNLM"/>
    </source>
</evidence>
<feature type="domain" description="Disease resistance N-terminal" evidence="9">
    <location>
        <begin position="1"/>
        <end position="52"/>
    </location>
</feature>
<dbReference type="AlphaFoldDB" id="A0A0E0J5G6"/>
<dbReference type="Gene3D" id="3.80.10.10">
    <property type="entry name" value="Ribonuclease Inhibitor"/>
    <property type="match status" value="1"/>
</dbReference>
<evidence type="ECO:0000256" key="1">
    <source>
        <dbReference type="ARBA" id="ARBA00008894"/>
    </source>
</evidence>
<dbReference type="CDD" id="cd14798">
    <property type="entry name" value="RX-CC_like"/>
    <property type="match status" value="1"/>
</dbReference>
<dbReference type="Pfam" id="PF23598">
    <property type="entry name" value="LRR_14"/>
    <property type="match status" value="1"/>
</dbReference>
<evidence type="ECO:0000256" key="4">
    <source>
        <dbReference type="ARBA" id="ARBA00022741"/>
    </source>
</evidence>
<dbReference type="eggNOG" id="KOG4658">
    <property type="taxonomic scope" value="Eukaryota"/>
</dbReference>
<accession>A0A0E0J5G6</accession>
<dbReference type="PANTHER" id="PTHR19338">
    <property type="entry name" value="TRANSLOCASE OF INNER MITOCHONDRIAL MEMBRANE 13 HOMOLOG"/>
    <property type="match status" value="1"/>
</dbReference>
<feature type="coiled-coil region" evidence="7">
    <location>
        <begin position="75"/>
        <end position="102"/>
    </location>
</feature>
<keyword evidence="2" id="KW-0433">Leucine-rich repeat</keyword>
<dbReference type="GO" id="GO:0043531">
    <property type="term" value="F:ADP binding"/>
    <property type="evidence" value="ECO:0007669"/>
    <property type="project" value="InterPro"/>
</dbReference>
<proteinExistence type="inferred from homology"/>
<evidence type="ECO:0000256" key="5">
    <source>
        <dbReference type="ARBA" id="ARBA00022821"/>
    </source>
</evidence>
<dbReference type="Pfam" id="PF00931">
    <property type="entry name" value="NB-ARC"/>
    <property type="match status" value="1"/>
</dbReference>
<reference evidence="12" key="2">
    <citation type="submission" date="2018-04" db="EMBL/GenBank/DDBJ databases">
        <title>OnivRS2 (Oryza nivara Reference Sequence Version 2).</title>
        <authorList>
            <person name="Zhang J."/>
            <person name="Kudrna D."/>
            <person name="Lee S."/>
            <person name="Talag J."/>
            <person name="Rajasekar S."/>
            <person name="Welchert J."/>
            <person name="Hsing Y.-I."/>
            <person name="Wing R.A."/>
        </authorList>
    </citation>
    <scope>NUCLEOTIDE SEQUENCE [LARGE SCALE GENOMIC DNA]</scope>
    <source>
        <strain evidence="12">SL10</strain>
    </source>
</reference>
<keyword evidence="3" id="KW-0677">Repeat</keyword>
<dbReference type="STRING" id="4536.A0A0E0J5G6"/>